<organism evidence="3 4">
    <name type="scientific">Trichoderma ghanense</name>
    <dbReference type="NCBI Taxonomy" id="65468"/>
    <lineage>
        <taxon>Eukaryota</taxon>
        <taxon>Fungi</taxon>
        <taxon>Dikarya</taxon>
        <taxon>Ascomycota</taxon>
        <taxon>Pezizomycotina</taxon>
        <taxon>Sordariomycetes</taxon>
        <taxon>Hypocreomycetidae</taxon>
        <taxon>Hypocreales</taxon>
        <taxon>Hypocreaceae</taxon>
        <taxon>Trichoderma</taxon>
    </lineage>
</organism>
<feature type="region of interest" description="Disordered" evidence="2">
    <location>
        <begin position="1025"/>
        <end position="1062"/>
    </location>
</feature>
<comment type="caution">
    <text evidence="3">The sequence shown here is derived from an EMBL/GenBank/DDBJ whole genome shotgun (WGS) entry which is preliminary data.</text>
</comment>
<gene>
    <name evidence="3" type="ORF">CCMA1212_000661</name>
</gene>
<name>A0ABY2HG81_9HYPO</name>
<proteinExistence type="predicted"/>
<feature type="coiled-coil region" evidence="1">
    <location>
        <begin position="491"/>
        <end position="529"/>
    </location>
</feature>
<protein>
    <submittedName>
        <fullName evidence="3">Uncharacterized protein</fullName>
    </submittedName>
</protein>
<evidence type="ECO:0000313" key="3">
    <source>
        <dbReference type="EMBL" id="TFB06629.1"/>
    </source>
</evidence>
<feature type="compositionally biased region" description="Basic residues" evidence="2">
    <location>
        <begin position="279"/>
        <end position="289"/>
    </location>
</feature>
<feature type="compositionally biased region" description="Basic residues" evidence="2">
    <location>
        <begin position="317"/>
        <end position="327"/>
    </location>
</feature>
<evidence type="ECO:0000256" key="2">
    <source>
        <dbReference type="SAM" id="MobiDB-lite"/>
    </source>
</evidence>
<dbReference type="Proteomes" id="UP001642720">
    <property type="component" value="Unassembled WGS sequence"/>
</dbReference>
<feature type="region of interest" description="Disordered" evidence="2">
    <location>
        <begin position="253"/>
        <end position="332"/>
    </location>
</feature>
<feature type="region of interest" description="Disordered" evidence="2">
    <location>
        <begin position="1094"/>
        <end position="1114"/>
    </location>
</feature>
<feature type="coiled-coil region" evidence="1">
    <location>
        <begin position="846"/>
        <end position="880"/>
    </location>
</feature>
<feature type="compositionally biased region" description="Basic and acidic residues" evidence="2">
    <location>
        <begin position="147"/>
        <end position="159"/>
    </location>
</feature>
<keyword evidence="4" id="KW-1185">Reference proteome</keyword>
<dbReference type="GeneID" id="300572572"/>
<feature type="compositionally biased region" description="Polar residues" evidence="2">
    <location>
        <begin position="1037"/>
        <end position="1062"/>
    </location>
</feature>
<feature type="region of interest" description="Disordered" evidence="2">
    <location>
        <begin position="74"/>
        <end position="168"/>
    </location>
</feature>
<feature type="compositionally biased region" description="Polar residues" evidence="2">
    <location>
        <begin position="1100"/>
        <end position="1112"/>
    </location>
</feature>
<keyword evidence="1" id="KW-0175">Coiled coil</keyword>
<accession>A0ABY2HG81</accession>
<feature type="region of interest" description="Disordered" evidence="2">
    <location>
        <begin position="979"/>
        <end position="1008"/>
    </location>
</feature>
<evidence type="ECO:0000256" key="1">
    <source>
        <dbReference type="SAM" id="Coils"/>
    </source>
</evidence>
<reference evidence="3 4" key="1">
    <citation type="submission" date="2018-01" db="EMBL/GenBank/DDBJ databases">
        <title>Genome characterization of the sugarcane-associated fungus Trichoderma ghanense CCMA-1212 and their application in lignocelulose bioconversion.</title>
        <authorList>
            <person name="Steindorff A.S."/>
            <person name="Mendes T.D."/>
            <person name="Vilela E.S.D."/>
            <person name="Rodrigues D.S."/>
            <person name="Formighieri E.F."/>
            <person name="Melo I.S."/>
            <person name="Favaro L.C.L."/>
        </authorList>
    </citation>
    <scope>NUCLEOTIDE SEQUENCE [LARGE SCALE GENOMIC DNA]</scope>
    <source>
        <strain evidence="3 4">CCMA-1212</strain>
    </source>
</reference>
<feature type="coiled-coil region" evidence="1">
    <location>
        <begin position="350"/>
        <end position="440"/>
    </location>
</feature>
<dbReference type="EMBL" id="PPTA01000001">
    <property type="protein sequence ID" value="TFB06629.1"/>
    <property type="molecule type" value="Genomic_DNA"/>
</dbReference>
<dbReference type="RefSeq" id="XP_073562830.1">
    <property type="nucleotide sequence ID" value="XM_073698122.1"/>
</dbReference>
<evidence type="ECO:0000313" key="4">
    <source>
        <dbReference type="Proteomes" id="UP001642720"/>
    </source>
</evidence>
<sequence length="1127" mass="126476">MKALVSAPASVGLSPAKEDIDYKWSIKEKGMGDILPLAPDPVSPSAKEHGAKDWAKGMFDDKNEISEALLSEGFTFPPRAPHRPGQFTNIPRPGLFKEPLDRRPLESCQTPAGPSAKKNANEKMARASPLDLPELCLPGTSSNIDSAQRRKGDAEDSKKHQLGLRSNKLQKSKFFLPSSETISTDLPCPQSCSPKDGGEMAQVPKLLSPPKLTSSPTQRQHIGLPTAINHKAAVRKSVDVGDVPQQRSLAKKMISNPRRQSTPSVCGDLELPTHYSPAKSRHRHKHHTNRPTIYGSTKGHEHPSRHRSSSIASSNISKKRSRAHHLHASPNSDRKLLAMEKAAIHWNECVQISAEESSAARREVQRLQEEIHQQESELEKARELLDQKDVKLSEIEKLYTTLLEEDSRVAGDNKTLNEELTTLRQQLSEEKKQRELVDDRHRACRDKLNEAIKEQQELFVRSRAFYEEMMAELRKENARKTLDSDAVEKALESSRQKRDEMKRCLEEYRMQMEEAIKQKNQAVSELKEKLTLQEVLLAQEKLFADHIHTQTDEQSMTYQRVRTLEAKVDALMAHQAEQDEQRHSDAQQNTQLMNMLSLKLDSLIAGGNLVVSNMLSRDDLELKLAAAEKNILQRLSPAIHSLENGQIDMTTAVAQLEASIGRDLDHFKDEAIQLMDACKESKEGGNQQVEEVLAYLQKLGHSLKKTESSCEEMGQKFDVLAGSEQSAQRETSNLLQDFMQRLSAREIKLDNLERQILQAYEGFTDKIETIVAGAISDEGETTSFVRSAAAELCATLEKGFGQERERTSQLLQGNENIVKVLTSHIDEQKKLASQADHDTCELQATLTSEREAAAQLRRQIQGLEQKAQETEELRNQWLKDIEVVDTVRSQLKAIKERIPQVETYDKKLDRIVEISRSIQSSASYLATEREWVQAELEGIMPKPVVSEPATSGEATQTPLARSIEAHEVTERALVKEDVISRKVTVHSPDPGEGSPLPPPTVMQEQKRRREITQLRSILKTHALPDAVEAGDLEGPSARSQANYGKPNQSLNGSLNKSTSTSAKDMVSEIRSRLLRHDWSFPTVADFERDIQLASKKRQAPQDNQMASDSFDASNRDLKKARTECCIE</sequence>